<keyword evidence="13" id="KW-0325">Glycoprotein</keyword>
<keyword evidence="8 21" id="KW-1133">Transmembrane helix</keyword>
<dbReference type="FunFam" id="1.20.1730.10:FF:000070">
    <property type="entry name" value="Uncharacterized protein"/>
    <property type="match status" value="1"/>
</dbReference>
<keyword evidence="7" id="KW-0769">Symport</keyword>
<evidence type="ECO:0000256" key="9">
    <source>
        <dbReference type="ARBA" id="ARBA00023053"/>
    </source>
</evidence>
<evidence type="ECO:0000256" key="10">
    <source>
        <dbReference type="ARBA" id="ARBA00023065"/>
    </source>
</evidence>
<keyword evidence="10" id="KW-0406">Ion transport</keyword>
<dbReference type="GO" id="GO:0035377">
    <property type="term" value="P:transepithelial water transport"/>
    <property type="evidence" value="ECO:0007669"/>
    <property type="project" value="Ensembl"/>
</dbReference>
<dbReference type="GO" id="GO:0005794">
    <property type="term" value="C:Golgi apparatus"/>
    <property type="evidence" value="ECO:0007669"/>
    <property type="project" value="Ensembl"/>
</dbReference>
<evidence type="ECO:0000313" key="22">
    <source>
        <dbReference type="Ensembl" id="ENSUMAP00000021571"/>
    </source>
</evidence>
<dbReference type="Ensembl" id="ENSUMAT00000025555.1">
    <property type="protein sequence ID" value="ENSUMAP00000021571.1"/>
    <property type="gene ID" value="ENSUMAG00000015760.1"/>
</dbReference>
<feature type="transmembrane region" description="Helical" evidence="21">
    <location>
        <begin position="123"/>
        <end position="151"/>
    </location>
</feature>
<comment type="subcellular location">
    <subcellularLocation>
        <location evidence="1">Apical cell membrane</location>
        <topology evidence="1">Multi-pass membrane protein</topology>
    </subcellularLocation>
</comment>
<accession>A0A452UKT5</accession>
<evidence type="ECO:0000256" key="18">
    <source>
        <dbReference type="ARBA" id="ARBA00042803"/>
    </source>
</evidence>
<dbReference type="PROSITE" id="PS00456">
    <property type="entry name" value="NA_SOLUT_SYMP_1"/>
    <property type="match status" value="1"/>
</dbReference>
<dbReference type="GO" id="GO:0098719">
    <property type="term" value="P:sodium ion import across plasma membrane"/>
    <property type="evidence" value="ECO:0007669"/>
    <property type="project" value="Ensembl"/>
</dbReference>
<feature type="transmembrane region" description="Helical" evidence="21">
    <location>
        <begin position="393"/>
        <end position="414"/>
    </location>
</feature>
<evidence type="ECO:0000256" key="19">
    <source>
        <dbReference type="ARBA" id="ARBA00043128"/>
    </source>
</evidence>
<comment type="catalytic activity">
    <reaction evidence="16">
        <text>D-galactose(out) + 2 Na(+)(out) = D-galactose(in) + 2 Na(+)(in)</text>
        <dbReference type="Rhea" id="RHEA:70499"/>
        <dbReference type="ChEBI" id="CHEBI:4139"/>
        <dbReference type="ChEBI" id="CHEBI:29101"/>
    </reaction>
    <physiologicalReaction direction="left-to-right" evidence="16">
        <dbReference type="Rhea" id="RHEA:70500"/>
    </physiologicalReaction>
</comment>
<dbReference type="GeneTree" id="ENSGT00940000155844"/>
<evidence type="ECO:0000256" key="14">
    <source>
        <dbReference type="ARBA" id="ARBA00023201"/>
    </source>
</evidence>
<evidence type="ECO:0000256" key="20">
    <source>
        <dbReference type="RuleBase" id="RU362091"/>
    </source>
</evidence>
<keyword evidence="4" id="KW-1003">Cell membrane</keyword>
<feature type="transmembrane region" description="Helical" evidence="21">
    <location>
        <begin position="455"/>
        <end position="477"/>
    </location>
</feature>
<feature type="transmembrane region" description="Helical" evidence="21">
    <location>
        <begin position="497"/>
        <end position="519"/>
    </location>
</feature>
<keyword evidence="11 21" id="KW-0472">Membrane</keyword>
<evidence type="ECO:0000256" key="17">
    <source>
        <dbReference type="ARBA" id="ARBA00040046"/>
    </source>
</evidence>
<dbReference type="AlphaFoldDB" id="A0A452UKT5"/>
<evidence type="ECO:0000256" key="2">
    <source>
        <dbReference type="ARBA" id="ARBA00006434"/>
    </source>
</evidence>
<keyword evidence="6 21" id="KW-0812">Transmembrane</keyword>
<comment type="catalytic activity">
    <reaction evidence="15">
        <text>D-glucose(out) + 2 Na(+)(out) = D-glucose(in) + 2 Na(+)(in)</text>
        <dbReference type="Rhea" id="RHEA:70495"/>
        <dbReference type="ChEBI" id="CHEBI:4167"/>
        <dbReference type="ChEBI" id="CHEBI:29101"/>
    </reaction>
    <physiologicalReaction direction="left-to-right" evidence="15">
        <dbReference type="Rhea" id="RHEA:70496"/>
    </physiologicalReaction>
</comment>
<dbReference type="GO" id="GO:0005769">
    <property type="term" value="C:early endosome"/>
    <property type="evidence" value="ECO:0007669"/>
    <property type="project" value="Ensembl"/>
</dbReference>
<keyword evidence="14" id="KW-0739">Sodium transport</keyword>
<feature type="transmembrane region" description="Helical" evidence="21">
    <location>
        <begin position="157"/>
        <end position="182"/>
    </location>
</feature>
<dbReference type="NCBIfam" id="TIGR00813">
    <property type="entry name" value="sss"/>
    <property type="match status" value="1"/>
</dbReference>
<sequence length="633" mass="69095">HSTRGFAPCLPSSPHPSPAYACCSQDVNPSFASCAILPAMFSTNRGTVGGFFLAGRSMVWWPIGASLFASNIGSGHFVGLAGTGAASGIAMGGFEWNLSASSIYVVTMPEYLRKRFGGKRIQIYLSVLSLLLYIFTKVSADIFSGAIFINMALGLDLYLAIFLLLAITGLYTITGGLAAVIYTDTLQTAIMLVGSSILTGFAFHEVGGYEAFMTKYMNAIPSVITDGNSTVDQKCYTPRADSFHIFRDPIKGDLPWPGLIFGLSILALWYWCTDQVPTLDVWGGWGVPQVSIGTSVCLWPVVLGMVGQGSYDKVACTVPSECKKYCGTEVGCTNIAYPTLVVELMPNGLRGLMLSVMLASLMSSLTSIFNSASTLFTMDIYTKIRKGASEKELMIAGRLFILVLIGISIAWVPIVQSAQSGQLFDYIQSITSYLGPPIAAVFLLAVFWKRVTEPGAFWGLIIGFLIGVSRMVTEFAYGTGSCMQPSNCPTIICGVHYLYFAIILFVISVIIIVVVSLFTKPVPDVHLYRLCWSLRNSKEERIDLDAEEEDIQETPEETIEIEVPQEKKGCLRRAYDIFCGLDQPQGPKMTKEEEEAMKLKMTDTSEKPLWRTVVNINGIILLSVAVFCHAFFA</sequence>
<evidence type="ECO:0000256" key="15">
    <source>
        <dbReference type="ARBA" id="ARBA00036179"/>
    </source>
</evidence>
<evidence type="ECO:0000256" key="12">
    <source>
        <dbReference type="ARBA" id="ARBA00023157"/>
    </source>
</evidence>
<evidence type="ECO:0000256" key="21">
    <source>
        <dbReference type="SAM" id="Phobius"/>
    </source>
</evidence>
<gene>
    <name evidence="22" type="primary">SLC5A1</name>
</gene>
<keyword evidence="9" id="KW-0915">Sodium</keyword>
<feature type="transmembrane region" description="Helical" evidence="21">
    <location>
        <begin position="352"/>
        <end position="372"/>
    </location>
</feature>
<dbReference type="GO" id="GO:0016324">
    <property type="term" value="C:apical plasma membrane"/>
    <property type="evidence" value="ECO:0007669"/>
    <property type="project" value="UniProtKB-SubCell"/>
</dbReference>
<dbReference type="GO" id="GO:0005372">
    <property type="term" value="F:water transmembrane transporter activity"/>
    <property type="evidence" value="ECO:0007669"/>
    <property type="project" value="Ensembl"/>
</dbReference>
<dbReference type="GO" id="GO:0015371">
    <property type="term" value="F:galactose:sodium symporter activity"/>
    <property type="evidence" value="ECO:0007669"/>
    <property type="project" value="Ensembl"/>
</dbReference>
<proteinExistence type="inferred from homology"/>
<evidence type="ECO:0000256" key="8">
    <source>
        <dbReference type="ARBA" id="ARBA00022989"/>
    </source>
</evidence>
<dbReference type="Pfam" id="PF00474">
    <property type="entry name" value="SSF"/>
    <property type="match status" value="1"/>
</dbReference>
<keyword evidence="3" id="KW-0813">Transport</keyword>
<organism evidence="22">
    <name type="scientific">Ursus maritimus</name>
    <name type="common">Polar bear</name>
    <name type="synonym">Thalarctos maritimus</name>
    <dbReference type="NCBI Taxonomy" id="29073"/>
    <lineage>
        <taxon>Eukaryota</taxon>
        <taxon>Metazoa</taxon>
        <taxon>Chordata</taxon>
        <taxon>Craniata</taxon>
        <taxon>Vertebrata</taxon>
        <taxon>Euteleostomi</taxon>
        <taxon>Mammalia</taxon>
        <taxon>Eutheria</taxon>
        <taxon>Laurasiatheria</taxon>
        <taxon>Carnivora</taxon>
        <taxon>Caniformia</taxon>
        <taxon>Ursidae</taxon>
        <taxon>Ursus</taxon>
    </lineage>
</organism>
<comment type="similarity">
    <text evidence="2 20">Belongs to the sodium:solute symporter (SSF) (TC 2.A.21) family.</text>
</comment>
<dbReference type="GO" id="GO:0031965">
    <property type="term" value="C:nuclear membrane"/>
    <property type="evidence" value="ECO:0007669"/>
    <property type="project" value="Ensembl"/>
</dbReference>
<name>A0A452UKT5_URSMA</name>
<dbReference type="Gene3D" id="1.20.1730.10">
    <property type="entry name" value="Sodium/glucose cotransporter"/>
    <property type="match status" value="1"/>
</dbReference>
<evidence type="ECO:0000256" key="3">
    <source>
        <dbReference type="ARBA" id="ARBA00022448"/>
    </source>
</evidence>
<evidence type="ECO:0000256" key="6">
    <source>
        <dbReference type="ARBA" id="ARBA00022692"/>
    </source>
</evidence>
<dbReference type="InterPro" id="IPR001734">
    <property type="entry name" value="Na/solute_symporter"/>
</dbReference>
<keyword evidence="5" id="KW-0762">Sugar transport</keyword>
<dbReference type="PANTHER" id="PTHR11819:SF151">
    <property type="entry name" value="SODIUM_GLUCOSE COTRANSPORTER 1"/>
    <property type="match status" value="1"/>
</dbReference>
<reference evidence="22" key="1">
    <citation type="submission" date="2019-03" db="UniProtKB">
        <authorList>
            <consortium name="Ensembl"/>
        </authorList>
    </citation>
    <scope>IDENTIFICATION</scope>
</reference>
<dbReference type="GO" id="GO:0048471">
    <property type="term" value="C:perinuclear region of cytoplasm"/>
    <property type="evidence" value="ECO:0007669"/>
    <property type="project" value="Ensembl"/>
</dbReference>
<evidence type="ECO:0000256" key="7">
    <source>
        <dbReference type="ARBA" id="ARBA00022847"/>
    </source>
</evidence>
<dbReference type="PROSITE" id="PS50283">
    <property type="entry name" value="NA_SOLUT_SYMP_3"/>
    <property type="match status" value="1"/>
</dbReference>
<dbReference type="PANTHER" id="PTHR11819">
    <property type="entry name" value="SOLUTE CARRIER FAMILY 5"/>
    <property type="match status" value="1"/>
</dbReference>
<keyword evidence="12" id="KW-1015">Disulfide bond</keyword>
<feature type="transmembrane region" description="Helical" evidence="21">
    <location>
        <begin position="609"/>
        <end position="632"/>
    </location>
</feature>
<evidence type="ECO:0000256" key="11">
    <source>
        <dbReference type="ARBA" id="ARBA00023136"/>
    </source>
</evidence>
<dbReference type="GO" id="GO:0098708">
    <property type="term" value="P:D-glucose import across plasma membrane"/>
    <property type="evidence" value="ECO:0007669"/>
    <property type="project" value="Ensembl"/>
</dbReference>
<dbReference type="GO" id="GO:0150104">
    <property type="term" value="P:transport across blood-brain barrier"/>
    <property type="evidence" value="ECO:0007669"/>
    <property type="project" value="Ensembl"/>
</dbReference>
<evidence type="ECO:0000256" key="5">
    <source>
        <dbReference type="ARBA" id="ARBA00022597"/>
    </source>
</evidence>
<dbReference type="PROSITE" id="PS00457">
    <property type="entry name" value="NA_SOLUT_SYMP_2"/>
    <property type="match status" value="1"/>
</dbReference>
<protein>
    <recommendedName>
        <fullName evidence="17">Sodium/glucose cotransporter 1</fullName>
    </recommendedName>
    <alternativeName>
        <fullName evidence="19">High affinity sodium-glucose cotransporter</fullName>
    </alternativeName>
    <alternativeName>
        <fullName evidence="18">Solute carrier family 5 member 1</fullName>
    </alternativeName>
</protein>
<evidence type="ECO:0000256" key="1">
    <source>
        <dbReference type="ARBA" id="ARBA00004424"/>
    </source>
</evidence>
<dbReference type="InterPro" id="IPR038377">
    <property type="entry name" value="Na/Glc_symporter_sf"/>
</dbReference>
<dbReference type="InterPro" id="IPR018212">
    <property type="entry name" value="Na/solute_symporter_CS"/>
</dbReference>
<evidence type="ECO:0000256" key="13">
    <source>
        <dbReference type="ARBA" id="ARBA00023180"/>
    </source>
</evidence>
<feature type="transmembrane region" description="Helical" evidence="21">
    <location>
        <begin position="426"/>
        <end position="448"/>
    </location>
</feature>
<evidence type="ECO:0000256" key="16">
    <source>
        <dbReference type="ARBA" id="ARBA00036206"/>
    </source>
</evidence>
<feature type="transmembrane region" description="Helical" evidence="21">
    <location>
        <begin position="254"/>
        <end position="271"/>
    </location>
</feature>
<evidence type="ECO:0000256" key="4">
    <source>
        <dbReference type="ARBA" id="ARBA00022475"/>
    </source>
</evidence>
<dbReference type="GO" id="GO:0005412">
    <property type="term" value="F:D-glucose:sodium symporter activity"/>
    <property type="evidence" value="ECO:0007669"/>
    <property type="project" value="Ensembl"/>
</dbReference>
<dbReference type="OMA" id="WHTLLTG"/>
<dbReference type="GO" id="GO:0015151">
    <property type="term" value="F:alpha-glucoside transmembrane transporter activity"/>
    <property type="evidence" value="ECO:0007669"/>
    <property type="project" value="Ensembl"/>
</dbReference>